<keyword evidence="1" id="KW-1133">Transmembrane helix</keyword>
<dbReference type="AlphaFoldDB" id="A0A518HCT3"/>
<dbReference type="OrthoDB" id="6271694at2"/>
<keyword evidence="1" id="KW-0472">Membrane</keyword>
<dbReference type="InterPro" id="IPR025828">
    <property type="entry name" value="Put_sensor_dom"/>
</dbReference>
<name>A0A518HCT3_9BACT</name>
<sequence length="233" mass="24582">MGKPARAPIPEWEWDEIGADPLPGHPAANPLGVLTDPRTYGAIFYLLTSLGTGVAYFTWAVVGLTVSVSLVVVLVGIPLLMMFLMSVRFVGVLEGWLVEGLLGVRMSRSSPGSTLDLAGGDRGVLGAFLDPRTWSTLANMILMLPLGIAYFVLVVVGLTVPVSLTLGSLIDLATGSEYARIQLGFVGAEPEVGPALLIGLAALGVVLLWLMLLVIRGVGMLHGRLARAVLVRE</sequence>
<dbReference type="Proteomes" id="UP000317835">
    <property type="component" value="Chromosome"/>
</dbReference>
<dbReference type="KEGG" id="tpla:ElP_66300"/>
<evidence type="ECO:0000259" key="2">
    <source>
        <dbReference type="Pfam" id="PF13796"/>
    </source>
</evidence>
<organism evidence="3 4">
    <name type="scientific">Tautonia plasticadhaerens</name>
    <dbReference type="NCBI Taxonomy" id="2527974"/>
    <lineage>
        <taxon>Bacteria</taxon>
        <taxon>Pseudomonadati</taxon>
        <taxon>Planctomycetota</taxon>
        <taxon>Planctomycetia</taxon>
        <taxon>Isosphaerales</taxon>
        <taxon>Isosphaeraceae</taxon>
        <taxon>Tautonia</taxon>
    </lineage>
</organism>
<dbReference type="Pfam" id="PF13796">
    <property type="entry name" value="Sensor"/>
    <property type="match status" value="1"/>
</dbReference>
<feature type="domain" description="Putative sensor" evidence="2">
    <location>
        <begin position="45"/>
        <end position="230"/>
    </location>
</feature>
<feature type="transmembrane region" description="Helical" evidence="1">
    <location>
        <begin position="68"/>
        <end position="98"/>
    </location>
</feature>
<protein>
    <recommendedName>
        <fullName evidence="2">Putative sensor domain-containing protein</fullName>
    </recommendedName>
</protein>
<feature type="transmembrane region" description="Helical" evidence="1">
    <location>
        <begin position="141"/>
        <end position="164"/>
    </location>
</feature>
<evidence type="ECO:0000313" key="3">
    <source>
        <dbReference type="EMBL" id="QDV38675.1"/>
    </source>
</evidence>
<evidence type="ECO:0000313" key="4">
    <source>
        <dbReference type="Proteomes" id="UP000317835"/>
    </source>
</evidence>
<feature type="transmembrane region" description="Helical" evidence="1">
    <location>
        <begin position="42"/>
        <end position="62"/>
    </location>
</feature>
<dbReference type="RefSeq" id="WP_145277359.1">
    <property type="nucleotide sequence ID" value="NZ_CP036426.1"/>
</dbReference>
<keyword evidence="1" id="KW-0812">Transmembrane</keyword>
<gene>
    <name evidence="3" type="ORF">ElP_66300</name>
</gene>
<evidence type="ECO:0000256" key="1">
    <source>
        <dbReference type="SAM" id="Phobius"/>
    </source>
</evidence>
<proteinExistence type="predicted"/>
<dbReference type="EMBL" id="CP036426">
    <property type="protein sequence ID" value="QDV38675.1"/>
    <property type="molecule type" value="Genomic_DNA"/>
</dbReference>
<reference evidence="3 4" key="1">
    <citation type="submission" date="2019-02" db="EMBL/GenBank/DDBJ databases">
        <title>Deep-cultivation of Planctomycetes and their phenomic and genomic characterization uncovers novel biology.</title>
        <authorList>
            <person name="Wiegand S."/>
            <person name="Jogler M."/>
            <person name="Boedeker C."/>
            <person name="Pinto D."/>
            <person name="Vollmers J."/>
            <person name="Rivas-Marin E."/>
            <person name="Kohn T."/>
            <person name="Peeters S.H."/>
            <person name="Heuer A."/>
            <person name="Rast P."/>
            <person name="Oberbeckmann S."/>
            <person name="Bunk B."/>
            <person name="Jeske O."/>
            <person name="Meyerdierks A."/>
            <person name="Storesund J.E."/>
            <person name="Kallscheuer N."/>
            <person name="Luecker S."/>
            <person name="Lage O.M."/>
            <person name="Pohl T."/>
            <person name="Merkel B.J."/>
            <person name="Hornburger P."/>
            <person name="Mueller R.-W."/>
            <person name="Bruemmer F."/>
            <person name="Labrenz M."/>
            <person name="Spormann A.M."/>
            <person name="Op den Camp H."/>
            <person name="Overmann J."/>
            <person name="Amann R."/>
            <person name="Jetten M.S.M."/>
            <person name="Mascher T."/>
            <person name="Medema M.H."/>
            <person name="Devos D.P."/>
            <person name="Kaster A.-K."/>
            <person name="Ovreas L."/>
            <person name="Rohde M."/>
            <person name="Galperin M.Y."/>
            <person name="Jogler C."/>
        </authorList>
    </citation>
    <scope>NUCLEOTIDE SEQUENCE [LARGE SCALE GENOMIC DNA]</scope>
    <source>
        <strain evidence="3 4">ElP</strain>
    </source>
</reference>
<feature type="transmembrane region" description="Helical" evidence="1">
    <location>
        <begin position="195"/>
        <end position="215"/>
    </location>
</feature>
<accession>A0A518HCT3</accession>
<keyword evidence="4" id="KW-1185">Reference proteome</keyword>